<evidence type="ECO:0000256" key="1">
    <source>
        <dbReference type="SAM" id="Phobius"/>
    </source>
</evidence>
<comment type="caution">
    <text evidence="2">The sequence shown here is derived from an EMBL/GenBank/DDBJ whole genome shotgun (WGS) entry which is preliminary data.</text>
</comment>
<dbReference type="AlphaFoldDB" id="M6GRE1"/>
<evidence type="ECO:0000313" key="2">
    <source>
        <dbReference type="EMBL" id="EMM81476.1"/>
    </source>
</evidence>
<keyword evidence="1" id="KW-1133">Transmembrane helix</keyword>
<dbReference type="EMBL" id="AFLW02000133">
    <property type="protein sequence ID" value="EMM81476.1"/>
    <property type="molecule type" value="Genomic_DNA"/>
</dbReference>
<keyword evidence="1" id="KW-0472">Membrane</keyword>
<gene>
    <name evidence="2" type="ORF">LEP1GSC037_3714</name>
</gene>
<proteinExistence type="predicted"/>
<reference evidence="2 3" key="1">
    <citation type="submission" date="2013-01" db="EMBL/GenBank/DDBJ databases">
        <authorList>
            <person name="Harkins D.M."/>
            <person name="Durkin A.S."/>
            <person name="Brinkac L.M."/>
            <person name="Haft D.H."/>
            <person name="Selengut J.D."/>
            <person name="Sanka R."/>
            <person name="DePew J."/>
            <person name="Purushe J."/>
            <person name="Hospenthal D.R."/>
            <person name="Murray C.K."/>
            <person name="Pimentel G."/>
            <person name="Wasfy M."/>
            <person name="Parker T."/>
            <person name="Miller R.S."/>
            <person name="Vinetz J.M."/>
            <person name="Sutton G.G."/>
            <person name="Nierman W.C."/>
            <person name="Fouts D.E."/>
        </authorList>
    </citation>
    <scope>NUCLEOTIDE SEQUENCE [LARGE SCALE GENOMIC DNA]</scope>
    <source>
        <strain evidence="2 3">2006001854</strain>
    </source>
</reference>
<feature type="transmembrane region" description="Helical" evidence="1">
    <location>
        <begin position="116"/>
        <end position="137"/>
    </location>
</feature>
<protein>
    <recommendedName>
        <fullName evidence="4">Dolichyl-phosphate-mannose-protein mannosyltransferase</fullName>
    </recommendedName>
</protein>
<name>M6GRE1_LEPIR</name>
<keyword evidence="1" id="KW-0812">Transmembrane</keyword>
<accession>M6GRE1</accession>
<evidence type="ECO:0008006" key="4">
    <source>
        <dbReference type="Google" id="ProtNLM"/>
    </source>
</evidence>
<dbReference type="Proteomes" id="UP000012128">
    <property type="component" value="Unassembled WGS sequence"/>
</dbReference>
<evidence type="ECO:0000313" key="3">
    <source>
        <dbReference type="Proteomes" id="UP000012128"/>
    </source>
</evidence>
<organism evidence="2 3">
    <name type="scientific">Leptospira interrogans str. 2006001854</name>
    <dbReference type="NCBI Taxonomy" id="1001590"/>
    <lineage>
        <taxon>Bacteria</taxon>
        <taxon>Pseudomonadati</taxon>
        <taxon>Spirochaetota</taxon>
        <taxon>Spirochaetia</taxon>
        <taxon>Leptospirales</taxon>
        <taxon>Leptospiraceae</taxon>
        <taxon>Leptospira</taxon>
    </lineage>
</organism>
<feature type="transmembrane region" description="Helical" evidence="1">
    <location>
        <begin position="63"/>
        <end position="81"/>
    </location>
</feature>
<sequence length="194" mass="22969">MTWDENIRLNVVLDQYQDFREFRIWRAFFPFLESPTWPPLRSLFSLILLIIPGDMSITEKDSLLGLIFYGLCFPSILYIVYKITGSLWKAGLTSILTLALTLHTTETPSYSLSSMLETQGMFFLLWTYYTLYKVYSFTYPDSFRYPFEKKKKSNCPFSFLFLVCFLPNIHTDFYYSLQFSSTNSFQKTKNIIIF</sequence>
<feature type="transmembrane region" description="Helical" evidence="1">
    <location>
        <begin position="157"/>
        <end position="177"/>
    </location>
</feature>